<evidence type="ECO:0000256" key="1">
    <source>
        <dbReference type="ARBA" id="ARBA00009922"/>
    </source>
</evidence>
<comment type="catalytic activity">
    <reaction evidence="8">
        <text>Couples ATP hydrolysis with the unwinding of duplex DNA by translocating in the 3'-5' direction.</text>
        <dbReference type="EC" id="5.6.2.4"/>
    </reaction>
</comment>
<accession>A0A239A8M2</accession>
<organism evidence="14 15">
    <name type="scientific">Anaerovirgula multivorans</name>
    <dbReference type="NCBI Taxonomy" id="312168"/>
    <lineage>
        <taxon>Bacteria</taxon>
        <taxon>Bacillati</taxon>
        <taxon>Bacillota</taxon>
        <taxon>Clostridia</taxon>
        <taxon>Peptostreptococcales</taxon>
        <taxon>Natronincolaceae</taxon>
        <taxon>Anaerovirgula</taxon>
    </lineage>
</organism>
<evidence type="ECO:0000313" key="15">
    <source>
        <dbReference type="Proteomes" id="UP000198304"/>
    </source>
</evidence>
<proteinExistence type="inferred from homology"/>
<protein>
    <recommendedName>
        <fullName evidence="9">DNA 3'-5' helicase</fullName>
        <ecNumber evidence="9">5.6.2.4</ecNumber>
    </recommendedName>
</protein>
<dbReference type="InterPro" id="IPR014017">
    <property type="entry name" value="DNA_helicase_UvrD-like_C"/>
</dbReference>
<dbReference type="InterPro" id="IPR000212">
    <property type="entry name" value="DNA_helicase_UvrD/REP"/>
</dbReference>
<feature type="domain" description="UvrD-like helicase C-terminal" evidence="13">
    <location>
        <begin position="288"/>
        <end position="554"/>
    </location>
</feature>
<evidence type="ECO:0000256" key="2">
    <source>
        <dbReference type="ARBA" id="ARBA00022741"/>
    </source>
</evidence>
<evidence type="ECO:0000259" key="13">
    <source>
        <dbReference type="PROSITE" id="PS51217"/>
    </source>
</evidence>
<comment type="catalytic activity">
    <reaction evidence="10">
        <text>ATP + H2O = ADP + phosphate + H(+)</text>
        <dbReference type="Rhea" id="RHEA:13065"/>
        <dbReference type="ChEBI" id="CHEBI:15377"/>
        <dbReference type="ChEBI" id="CHEBI:15378"/>
        <dbReference type="ChEBI" id="CHEBI:30616"/>
        <dbReference type="ChEBI" id="CHEBI:43474"/>
        <dbReference type="ChEBI" id="CHEBI:456216"/>
        <dbReference type="EC" id="5.6.2.4"/>
    </reaction>
</comment>
<evidence type="ECO:0000256" key="10">
    <source>
        <dbReference type="ARBA" id="ARBA00048988"/>
    </source>
</evidence>
<evidence type="ECO:0000256" key="9">
    <source>
        <dbReference type="ARBA" id="ARBA00034808"/>
    </source>
</evidence>
<reference evidence="14 15" key="1">
    <citation type="submission" date="2017-06" db="EMBL/GenBank/DDBJ databases">
        <authorList>
            <person name="Kim H.J."/>
            <person name="Triplett B.A."/>
        </authorList>
    </citation>
    <scope>NUCLEOTIDE SEQUENCE [LARGE SCALE GENOMIC DNA]</scope>
    <source>
        <strain evidence="14 15">SCA</strain>
    </source>
</reference>
<keyword evidence="3 11" id="KW-0378">Hydrolase</keyword>
<dbReference type="Gene3D" id="1.10.486.10">
    <property type="entry name" value="PCRA, domain 4"/>
    <property type="match status" value="1"/>
</dbReference>
<dbReference type="GO" id="GO:0003677">
    <property type="term" value="F:DNA binding"/>
    <property type="evidence" value="ECO:0007669"/>
    <property type="project" value="UniProtKB-KW"/>
</dbReference>
<dbReference type="RefSeq" id="WP_089281160.1">
    <property type="nucleotide sequence ID" value="NZ_FZOJ01000001.1"/>
</dbReference>
<dbReference type="PANTHER" id="PTHR11070">
    <property type="entry name" value="UVRD / RECB / PCRA DNA HELICASE FAMILY MEMBER"/>
    <property type="match status" value="1"/>
</dbReference>
<dbReference type="Proteomes" id="UP000198304">
    <property type="component" value="Unassembled WGS sequence"/>
</dbReference>
<keyword evidence="4 11" id="KW-0347">Helicase</keyword>
<evidence type="ECO:0000256" key="3">
    <source>
        <dbReference type="ARBA" id="ARBA00022801"/>
    </source>
</evidence>
<dbReference type="InterPro" id="IPR013986">
    <property type="entry name" value="DExx_box_DNA_helicase_dom_sf"/>
</dbReference>
<dbReference type="Pfam" id="PF00580">
    <property type="entry name" value="UvrD-helicase"/>
    <property type="match status" value="1"/>
</dbReference>
<dbReference type="InterPro" id="IPR027417">
    <property type="entry name" value="P-loop_NTPase"/>
</dbReference>
<dbReference type="GO" id="GO:0016887">
    <property type="term" value="F:ATP hydrolysis activity"/>
    <property type="evidence" value="ECO:0007669"/>
    <property type="project" value="RHEA"/>
</dbReference>
<evidence type="ECO:0000256" key="11">
    <source>
        <dbReference type="PROSITE-ProRule" id="PRU00560"/>
    </source>
</evidence>
<dbReference type="CDD" id="cd17932">
    <property type="entry name" value="DEXQc_UvrD"/>
    <property type="match status" value="1"/>
</dbReference>
<dbReference type="PROSITE" id="PS51217">
    <property type="entry name" value="UVRD_HELICASE_CTER"/>
    <property type="match status" value="1"/>
</dbReference>
<dbReference type="GO" id="GO:0043138">
    <property type="term" value="F:3'-5' DNA helicase activity"/>
    <property type="evidence" value="ECO:0007669"/>
    <property type="project" value="UniProtKB-EC"/>
</dbReference>
<gene>
    <name evidence="14" type="ORF">SAMN05446037_1001387</name>
</gene>
<evidence type="ECO:0000256" key="5">
    <source>
        <dbReference type="ARBA" id="ARBA00022840"/>
    </source>
</evidence>
<dbReference type="OrthoDB" id="9810135at2"/>
<dbReference type="EMBL" id="FZOJ01000001">
    <property type="protein sequence ID" value="SNR91428.1"/>
    <property type="molecule type" value="Genomic_DNA"/>
</dbReference>
<name>A0A239A8M2_9FIRM</name>
<evidence type="ECO:0000256" key="6">
    <source>
        <dbReference type="ARBA" id="ARBA00023125"/>
    </source>
</evidence>
<dbReference type="Gene3D" id="3.40.50.300">
    <property type="entry name" value="P-loop containing nucleotide triphosphate hydrolases"/>
    <property type="match status" value="2"/>
</dbReference>
<keyword evidence="2 11" id="KW-0547">Nucleotide-binding</keyword>
<dbReference type="SUPFAM" id="SSF52540">
    <property type="entry name" value="P-loop containing nucleoside triphosphate hydrolases"/>
    <property type="match status" value="1"/>
</dbReference>
<dbReference type="EC" id="5.6.2.4" evidence="9"/>
<dbReference type="GO" id="GO:0005524">
    <property type="term" value="F:ATP binding"/>
    <property type="evidence" value="ECO:0007669"/>
    <property type="project" value="UniProtKB-UniRule"/>
</dbReference>
<comment type="similarity">
    <text evidence="1">Belongs to the helicase family. UvrD subfamily.</text>
</comment>
<dbReference type="PANTHER" id="PTHR11070:SF2">
    <property type="entry name" value="ATP-DEPENDENT DNA HELICASE SRS2"/>
    <property type="match status" value="1"/>
</dbReference>
<evidence type="ECO:0000256" key="7">
    <source>
        <dbReference type="ARBA" id="ARBA00023235"/>
    </source>
</evidence>
<dbReference type="AlphaFoldDB" id="A0A239A8M2"/>
<evidence type="ECO:0000259" key="12">
    <source>
        <dbReference type="PROSITE" id="PS51198"/>
    </source>
</evidence>
<keyword evidence="6" id="KW-0238">DNA-binding</keyword>
<dbReference type="PROSITE" id="PS51198">
    <property type="entry name" value="UVRD_HELICASE_ATP_BIND"/>
    <property type="match status" value="1"/>
</dbReference>
<dbReference type="GO" id="GO:0000725">
    <property type="term" value="P:recombinational repair"/>
    <property type="evidence" value="ECO:0007669"/>
    <property type="project" value="TreeGrafter"/>
</dbReference>
<dbReference type="Pfam" id="PF13361">
    <property type="entry name" value="UvrD_C"/>
    <property type="match status" value="1"/>
</dbReference>
<dbReference type="InterPro" id="IPR014016">
    <property type="entry name" value="UvrD-like_ATP-bd"/>
</dbReference>
<keyword evidence="15" id="KW-1185">Reference proteome</keyword>
<feature type="binding site" evidence="11">
    <location>
        <begin position="25"/>
        <end position="32"/>
    </location>
    <ligand>
        <name>ATP</name>
        <dbReference type="ChEBI" id="CHEBI:30616"/>
    </ligand>
</feature>
<sequence length="706" mass="83253">MFGIQLNEQQRLASLHKDGPAIVLAVAGAGKTTTLCTRTANLITKHKINPKKIKTMTFSRAAARDMKERFIKLFGEHIRHIHDVEFSTIHSFAYSVIAYYYRQKNIPLIIIENEKEEVNKYYILKDIFKTVNHEYITEEQLEELLTQITYIKNMMLKTEEIEEIKTTIKNFALIFETYENIKKEKHYIDYDDMLTVMYNILIHEPQLLKALQNKYDYWQVDEFQDTSIIQYEILKLLAEPNNNLFCVGDDDQTLYSWRGSYPKILLDFPKAFKEAKVYFMEENYRSTQDIIKLSNRVISLNEQRYKKNIFTQKGKGLPVFIEEFNNEKTQIKTIIEEIKQKKQLHEVAILFRNNFSAIPFIDSFQENNIPFYIREHKMSFLKHWIVKDIVSFIEFAYRPWDLELFNNIYYKLNAFLSKQSILHVVQQLEKMDATERGEINVFDILLTYPHLKYYQKDRILRIKYDFDVFRRQNTNSFMHFIRKRLKYDEYLGKQDLTSEEVVNNTIGTLEYLASNVTTGLDFIDKINGLKSLVEEASRNKQKGVILSTIHSAKGLEFDDVYVIDVINGVLPNTSSLNQLKKYEDSSEFEEERRAFYVALTRARKQLKICSIKKRFENITEESIFLKEVKQILNINQLKPNIRSKEIDIDTTKIDMNAYKKGKQLKHKAFGKGCIVMLDDSIATVDFDSVGTKKVDIKTCIKYGLLI</sequence>
<evidence type="ECO:0000313" key="14">
    <source>
        <dbReference type="EMBL" id="SNR91428.1"/>
    </source>
</evidence>
<keyword evidence="7" id="KW-0413">Isomerase</keyword>
<keyword evidence="5 11" id="KW-0067">ATP-binding</keyword>
<dbReference type="Gene3D" id="1.10.10.160">
    <property type="match status" value="1"/>
</dbReference>
<evidence type="ECO:0000256" key="4">
    <source>
        <dbReference type="ARBA" id="ARBA00022806"/>
    </source>
</evidence>
<evidence type="ECO:0000256" key="8">
    <source>
        <dbReference type="ARBA" id="ARBA00034617"/>
    </source>
</evidence>
<feature type="domain" description="UvrD-like helicase ATP-binding" evidence="12">
    <location>
        <begin position="4"/>
        <end position="287"/>
    </location>
</feature>